<dbReference type="Pfam" id="PF01161">
    <property type="entry name" value="PBP"/>
    <property type="match status" value="1"/>
</dbReference>
<dbReference type="OrthoDB" id="2153661at2759"/>
<gene>
    <name evidence="11" type="primary">LOC108678258</name>
</gene>
<keyword evidence="3 11" id="KW-0689">Ribosomal protein</keyword>
<evidence type="ECO:0000313" key="10">
    <source>
        <dbReference type="Proteomes" id="UP000694843"/>
    </source>
</evidence>
<dbReference type="InterPro" id="IPR035810">
    <property type="entry name" value="PEBP_euk"/>
</dbReference>
<keyword evidence="6" id="KW-0687">Ribonucleoprotein</keyword>
<reference evidence="11" key="1">
    <citation type="submission" date="2025-08" db="UniProtKB">
        <authorList>
            <consortium name="RefSeq"/>
        </authorList>
    </citation>
    <scope>IDENTIFICATION</scope>
</reference>
<feature type="non-terminal residue" evidence="11">
    <location>
        <position position="118"/>
    </location>
</feature>
<accession>A0A8B7P8H7</accession>
<evidence type="ECO:0000256" key="1">
    <source>
        <dbReference type="ARBA" id="ARBA00004173"/>
    </source>
</evidence>
<evidence type="ECO:0000256" key="7">
    <source>
        <dbReference type="ARBA" id="ARBA00038016"/>
    </source>
</evidence>
<evidence type="ECO:0000256" key="2">
    <source>
        <dbReference type="ARBA" id="ARBA00022946"/>
    </source>
</evidence>
<sequence length="118" mass="13380">TPVYRGNIIKPNEARTVPNVSYPSPPDALWTLQLTNPDGDLYKPDSECLHWLITNIHGNDLSSGTEVVPYLPPVPPKGVGYQRMVFVLYRQSAPLPELQHLKPKDNFDLRERSFNTEP</sequence>
<proteinExistence type="inferred from homology"/>
<dbReference type="GeneID" id="108678258"/>
<dbReference type="PANTHER" id="PTHR11362:SF133">
    <property type="entry name" value="LARGE RIBOSOMAL SUBUNIT PROTEIN ML38"/>
    <property type="match status" value="1"/>
</dbReference>
<organism evidence="10 11">
    <name type="scientific">Hyalella azteca</name>
    <name type="common">Amphipod</name>
    <dbReference type="NCBI Taxonomy" id="294128"/>
    <lineage>
        <taxon>Eukaryota</taxon>
        <taxon>Metazoa</taxon>
        <taxon>Ecdysozoa</taxon>
        <taxon>Arthropoda</taxon>
        <taxon>Crustacea</taxon>
        <taxon>Multicrustacea</taxon>
        <taxon>Malacostraca</taxon>
        <taxon>Eumalacostraca</taxon>
        <taxon>Peracarida</taxon>
        <taxon>Amphipoda</taxon>
        <taxon>Senticaudata</taxon>
        <taxon>Talitrida</taxon>
        <taxon>Talitroidea</taxon>
        <taxon>Hyalellidae</taxon>
        <taxon>Hyalella</taxon>
    </lineage>
</organism>
<dbReference type="PANTHER" id="PTHR11362">
    <property type="entry name" value="PHOSPHATIDYLETHANOLAMINE-BINDING PROTEIN"/>
    <property type="match status" value="1"/>
</dbReference>
<name>A0A8B7P8H7_HYAAZ</name>
<dbReference type="KEGG" id="hazt:108678258"/>
<evidence type="ECO:0000256" key="4">
    <source>
        <dbReference type="ARBA" id="ARBA00023054"/>
    </source>
</evidence>
<evidence type="ECO:0000256" key="6">
    <source>
        <dbReference type="ARBA" id="ARBA00023274"/>
    </source>
</evidence>
<dbReference type="RefSeq" id="XP_018022117.1">
    <property type="nucleotide sequence ID" value="XM_018166628.1"/>
</dbReference>
<dbReference type="SUPFAM" id="SSF49777">
    <property type="entry name" value="PEBP-like"/>
    <property type="match status" value="1"/>
</dbReference>
<keyword evidence="2" id="KW-0809">Transit peptide</keyword>
<dbReference type="InterPro" id="IPR036610">
    <property type="entry name" value="PEBP-like_sf"/>
</dbReference>
<keyword evidence="4" id="KW-0175">Coiled coil</keyword>
<feature type="non-terminal residue" evidence="11">
    <location>
        <position position="1"/>
    </location>
</feature>
<evidence type="ECO:0000256" key="8">
    <source>
        <dbReference type="ARBA" id="ARBA00039444"/>
    </source>
</evidence>
<keyword evidence="10" id="KW-1185">Reference proteome</keyword>
<dbReference type="AlphaFoldDB" id="A0A8B7P8H7"/>
<dbReference type="Proteomes" id="UP000694843">
    <property type="component" value="Unplaced"/>
</dbReference>
<dbReference type="Gene3D" id="3.90.280.10">
    <property type="entry name" value="PEBP-like"/>
    <property type="match status" value="1"/>
</dbReference>
<evidence type="ECO:0000256" key="5">
    <source>
        <dbReference type="ARBA" id="ARBA00023128"/>
    </source>
</evidence>
<evidence type="ECO:0000256" key="3">
    <source>
        <dbReference type="ARBA" id="ARBA00022980"/>
    </source>
</evidence>
<protein>
    <recommendedName>
        <fullName evidence="8">Large ribosomal subunit protein mL38</fullName>
    </recommendedName>
    <alternativeName>
        <fullName evidence="9">39S ribosomal protein L38, mitochondrial</fullName>
    </alternativeName>
</protein>
<comment type="subcellular location">
    <subcellularLocation>
        <location evidence="1">Mitochondrion</location>
    </subcellularLocation>
</comment>
<evidence type="ECO:0000313" key="11">
    <source>
        <dbReference type="RefSeq" id="XP_018022117.1"/>
    </source>
</evidence>
<dbReference type="GO" id="GO:0005762">
    <property type="term" value="C:mitochondrial large ribosomal subunit"/>
    <property type="evidence" value="ECO:0007669"/>
    <property type="project" value="TreeGrafter"/>
</dbReference>
<comment type="similarity">
    <text evidence="7">Belongs to the phosphatidylethanolamine-binding protein family. Mitochondrion-specific ribosomal protein mL38 subfamily.</text>
</comment>
<evidence type="ECO:0000256" key="9">
    <source>
        <dbReference type="ARBA" id="ARBA00041206"/>
    </source>
</evidence>
<dbReference type="InterPro" id="IPR008914">
    <property type="entry name" value="PEBP"/>
</dbReference>
<keyword evidence="5" id="KW-0496">Mitochondrion</keyword>